<keyword evidence="2" id="KW-1185">Reference proteome</keyword>
<protein>
    <submittedName>
        <fullName evidence="1">Uncharacterized protein</fullName>
    </submittedName>
</protein>
<accession>A0A484NI61</accession>
<proteinExistence type="predicted"/>
<sequence length="95" mass="11212">MDFKSPTLTPNLYQSPTLTPYFIALKFKKSHGTPLIFQFQTGLQRRKKTVTVFISAKSSRCLRDYIRNPWADHGFRQIVHREMTQEIPSIKEKIR</sequence>
<evidence type="ECO:0000313" key="1">
    <source>
        <dbReference type="EMBL" id="VFR01066.1"/>
    </source>
</evidence>
<gene>
    <name evidence="1" type="ORF">CCAM_LOCUS42841</name>
</gene>
<name>A0A484NI61_9ASTE</name>
<organism evidence="1 2">
    <name type="scientific">Cuscuta campestris</name>
    <dbReference type="NCBI Taxonomy" id="132261"/>
    <lineage>
        <taxon>Eukaryota</taxon>
        <taxon>Viridiplantae</taxon>
        <taxon>Streptophyta</taxon>
        <taxon>Embryophyta</taxon>
        <taxon>Tracheophyta</taxon>
        <taxon>Spermatophyta</taxon>
        <taxon>Magnoliopsida</taxon>
        <taxon>eudicotyledons</taxon>
        <taxon>Gunneridae</taxon>
        <taxon>Pentapetalae</taxon>
        <taxon>asterids</taxon>
        <taxon>lamiids</taxon>
        <taxon>Solanales</taxon>
        <taxon>Convolvulaceae</taxon>
        <taxon>Cuscuteae</taxon>
        <taxon>Cuscuta</taxon>
        <taxon>Cuscuta subgen. Grammica</taxon>
        <taxon>Cuscuta sect. Cleistogrammica</taxon>
    </lineage>
</organism>
<dbReference type="AlphaFoldDB" id="A0A484NI61"/>
<dbReference type="EMBL" id="OOIL02006727">
    <property type="protein sequence ID" value="VFR01066.1"/>
    <property type="molecule type" value="Genomic_DNA"/>
</dbReference>
<evidence type="ECO:0000313" key="2">
    <source>
        <dbReference type="Proteomes" id="UP000595140"/>
    </source>
</evidence>
<reference evidence="1 2" key="1">
    <citation type="submission" date="2018-04" db="EMBL/GenBank/DDBJ databases">
        <authorList>
            <person name="Vogel A."/>
        </authorList>
    </citation>
    <scope>NUCLEOTIDE SEQUENCE [LARGE SCALE GENOMIC DNA]</scope>
</reference>
<dbReference type="Proteomes" id="UP000595140">
    <property type="component" value="Unassembled WGS sequence"/>
</dbReference>